<sequence>TIPLHFTDSTYTLILSHSRSSILSRHLNQSYRLFCYTSQIQCTLQFSAILDHRFSATTNARIFFHPEAPPRTPPHTCMNIHLDR</sequence>
<protein>
    <submittedName>
        <fullName evidence="1">Uncharacterized protein</fullName>
    </submittedName>
</protein>
<accession>A0A0J9HKE0</accession>
<dbReference type="AlphaFoldDB" id="A0A0J9HKE0"/>
<gene>
    <name evidence="1" type="ORF">BDDG_13829</name>
</gene>
<dbReference type="Proteomes" id="UP000007802">
    <property type="component" value="Unassembled WGS sequence"/>
</dbReference>
<proteinExistence type="predicted"/>
<reference evidence="1" key="1">
    <citation type="submission" date="2010-03" db="EMBL/GenBank/DDBJ databases">
        <title>Annotation of Blastomyces dermatitidis strain ATCC 18188.</title>
        <authorList>
            <consortium name="The Broad Institute Genome Sequencing Platform"/>
            <consortium name="Broad Institute Genome Sequencing Center for Infectious Disease."/>
            <person name="Cuomo C."/>
            <person name="Klein B."/>
            <person name="Sullivan T."/>
            <person name="Heitman J."/>
            <person name="Young S."/>
            <person name="Zeng Q."/>
            <person name="Gargeya S."/>
            <person name="Alvarado L."/>
            <person name="Berlin A.M."/>
            <person name="Chapman S.B."/>
            <person name="Chen Z."/>
            <person name="Freedman E."/>
            <person name="Gellesch M."/>
            <person name="Goldberg J."/>
            <person name="Griggs A."/>
            <person name="Gujja S."/>
            <person name="Heilman E."/>
            <person name="Heiman D."/>
            <person name="Howarth C."/>
            <person name="Mehta T."/>
            <person name="Neiman D."/>
            <person name="Pearson M."/>
            <person name="Roberts A."/>
            <person name="Saif S."/>
            <person name="Shea T."/>
            <person name="Shenoy N."/>
            <person name="Sisk P."/>
            <person name="Stolte C."/>
            <person name="Sykes S."/>
            <person name="White J."/>
            <person name="Yandava C."/>
            <person name="Haas B."/>
            <person name="Nusbaum C."/>
            <person name="Birren B."/>
        </authorList>
    </citation>
    <scope>NUCLEOTIDE SEQUENCE</scope>
    <source>
        <strain evidence="1">ATCC 18188</strain>
    </source>
</reference>
<evidence type="ECO:0000313" key="1">
    <source>
        <dbReference type="EMBL" id="KMW69679.1"/>
    </source>
</evidence>
<dbReference type="EMBL" id="GG750963">
    <property type="protein sequence ID" value="KMW69679.1"/>
    <property type="molecule type" value="Genomic_DNA"/>
</dbReference>
<feature type="non-terminal residue" evidence="1">
    <location>
        <position position="1"/>
    </location>
</feature>
<name>A0A0J9HKE0_AJEDA</name>
<organism evidence="1">
    <name type="scientific">Ajellomyces dermatitidis (strain ATCC 18188 / CBS 674.68)</name>
    <name type="common">Blastomyces dermatitidis</name>
    <dbReference type="NCBI Taxonomy" id="653446"/>
    <lineage>
        <taxon>Eukaryota</taxon>
        <taxon>Fungi</taxon>
        <taxon>Dikarya</taxon>
        <taxon>Ascomycota</taxon>
        <taxon>Pezizomycotina</taxon>
        <taxon>Eurotiomycetes</taxon>
        <taxon>Eurotiomycetidae</taxon>
        <taxon>Onygenales</taxon>
        <taxon>Ajellomycetaceae</taxon>
        <taxon>Blastomyces</taxon>
    </lineage>
</organism>